<dbReference type="InterPro" id="IPR036282">
    <property type="entry name" value="Glutathione-S-Trfase_C_sf"/>
</dbReference>
<dbReference type="InterPro" id="IPR050983">
    <property type="entry name" value="GST_Omega/HSP26"/>
</dbReference>
<dbReference type="OrthoDB" id="9795329at2"/>
<dbReference type="Pfam" id="PF13410">
    <property type="entry name" value="GST_C_2"/>
    <property type="match status" value="1"/>
</dbReference>
<dbReference type="PANTHER" id="PTHR43968">
    <property type="match status" value="1"/>
</dbReference>
<accession>A0A0H3C3W1</accession>
<evidence type="ECO:0000313" key="2">
    <source>
        <dbReference type="EMBL" id="ACL93613.1"/>
    </source>
</evidence>
<dbReference type="PANTHER" id="PTHR43968:SF6">
    <property type="entry name" value="GLUTATHIONE S-TRANSFERASE OMEGA"/>
    <property type="match status" value="1"/>
</dbReference>
<dbReference type="InterPro" id="IPR004045">
    <property type="entry name" value="Glutathione_S-Trfase_N"/>
</dbReference>
<dbReference type="RefSeq" id="YP_002515521.1">
    <property type="nucleotide sequence ID" value="NC_011916.1"/>
</dbReference>
<reference evidence="2 3" key="1">
    <citation type="journal article" date="2010" name="J. Bacteriol.">
        <title>The genetic basis of laboratory adaptation in Caulobacter crescentus.</title>
        <authorList>
            <person name="Marks M.E."/>
            <person name="Castro-Rojas C.M."/>
            <person name="Teiling C."/>
            <person name="Du L."/>
            <person name="Kapatral V."/>
            <person name="Walunas T.L."/>
            <person name="Crosson S."/>
        </authorList>
    </citation>
    <scope>NUCLEOTIDE SEQUENCE [LARGE SCALE GENOMIC DNA]</scope>
    <source>
        <strain evidence="3">NA1000 / CB15N</strain>
    </source>
</reference>
<protein>
    <submittedName>
        <fullName evidence="2">Glutathione S-transferase</fullName>
        <ecNumber evidence="2">2.5.1.18</ecNumber>
    </submittedName>
</protein>
<dbReference type="PROSITE" id="PS50404">
    <property type="entry name" value="GST_NTER"/>
    <property type="match status" value="1"/>
</dbReference>
<dbReference type="GeneID" id="7332400"/>
<dbReference type="Pfam" id="PF13409">
    <property type="entry name" value="GST_N_2"/>
    <property type="match status" value="1"/>
</dbReference>
<dbReference type="CDD" id="cd03049">
    <property type="entry name" value="GST_N_3"/>
    <property type="match status" value="1"/>
</dbReference>
<dbReference type="Proteomes" id="UP000001364">
    <property type="component" value="Chromosome"/>
</dbReference>
<evidence type="ECO:0000313" key="3">
    <source>
        <dbReference type="Proteomes" id="UP000001364"/>
    </source>
</evidence>
<dbReference type="SUPFAM" id="SSF52833">
    <property type="entry name" value="Thioredoxin-like"/>
    <property type="match status" value="1"/>
</dbReference>
<sequence length="197" mass="21754">MRLLYSPLSPFARKVRVLTMEKGLSEHLAFETIAPFQDESLRVLNPLNKVPTLVLEGGEAVFDSAVIVDFLDGLSEPTLIPNAQPARRRALTLEAAADGLGDAALLIVRERMRPEAQHRQDLFDRQLRAVHAALDLFEAADLPSDRFEIAEIAIAVQLAYLDVRQVVAWRPGRPALSAWYDAVSKRASMIATDPSTA</sequence>
<proteinExistence type="predicted"/>
<dbReference type="CDD" id="cd03205">
    <property type="entry name" value="GST_C_6"/>
    <property type="match status" value="1"/>
</dbReference>
<dbReference type="HOGENOM" id="CLU_011226_12_2_5"/>
<gene>
    <name evidence="2" type="ordered locus">CCNA_00146</name>
</gene>
<dbReference type="PhylomeDB" id="A0A0H3C3W1"/>
<evidence type="ECO:0000259" key="1">
    <source>
        <dbReference type="PROSITE" id="PS50404"/>
    </source>
</evidence>
<organism evidence="2 3">
    <name type="scientific">Caulobacter vibrioides (strain NA1000 / CB15N)</name>
    <name type="common">Caulobacter crescentus</name>
    <dbReference type="NCBI Taxonomy" id="565050"/>
    <lineage>
        <taxon>Bacteria</taxon>
        <taxon>Pseudomonadati</taxon>
        <taxon>Pseudomonadota</taxon>
        <taxon>Alphaproteobacteria</taxon>
        <taxon>Caulobacterales</taxon>
        <taxon>Caulobacteraceae</taxon>
        <taxon>Caulobacter</taxon>
    </lineage>
</organism>
<dbReference type="InterPro" id="IPR036249">
    <property type="entry name" value="Thioredoxin-like_sf"/>
</dbReference>
<dbReference type="KEGG" id="ccs:CCNA_00146"/>
<name>A0A0H3C3W1_CAUVN</name>
<keyword evidence="3" id="KW-1185">Reference proteome</keyword>
<dbReference type="GO" id="GO:0005737">
    <property type="term" value="C:cytoplasm"/>
    <property type="evidence" value="ECO:0007669"/>
    <property type="project" value="TreeGrafter"/>
</dbReference>
<dbReference type="SUPFAM" id="SSF47616">
    <property type="entry name" value="GST C-terminal domain-like"/>
    <property type="match status" value="1"/>
</dbReference>
<keyword evidence="2" id="KW-0808">Transferase</keyword>
<dbReference type="Gene3D" id="1.20.1050.10">
    <property type="match status" value="1"/>
</dbReference>
<dbReference type="EMBL" id="CP001340">
    <property type="protein sequence ID" value="ACL93613.1"/>
    <property type="molecule type" value="Genomic_DNA"/>
</dbReference>
<dbReference type="SMR" id="A0A0H3C3W1"/>
<dbReference type="AlphaFoldDB" id="A0A0H3C3W1"/>
<dbReference type="PATRIC" id="fig|565050.3.peg.145"/>
<feature type="domain" description="GST N-terminal" evidence="1">
    <location>
        <begin position="1"/>
        <end position="79"/>
    </location>
</feature>
<dbReference type="GO" id="GO:0004364">
    <property type="term" value="F:glutathione transferase activity"/>
    <property type="evidence" value="ECO:0007669"/>
    <property type="project" value="UniProtKB-EC"/>
</dbReference>
<dbReference type="RefSeq" id="WP_010918036.1">
    <property type="nucleotide sequence ID" value="NC_011916.1"/>
</dbReference>
<dbReference type="Gene3D" id="3.40.30.10">
    <property type="entry name" value="Glutaredoxin"/>
    <property type="match status" value="1"/>
</dbReference>
<dbReference type="EC" id="2.5.1.18" evidence="2"/>